<proteinExistence type="predicted"/>
<dbReference type="KEGG" id="vg:29058887"/>
<evidence type="ECO:0000313" key="1">
    <source>
        <dbReference type="EMBL" id="AMS01253.1"/>
    </source>
</evidence>
<organism evidence="1 2">
    <name type="scientific">Bacillus phage AR9</name>
    <dbReference type="NCBI Taxonomy" id="1815509"/>
    <lineage>
        <taxon>Viruses</taxon>
        <taxon>Duplodnaviria</taxon>
        <taxon>Heunggongvirae</taxon>
        <taxon>Uroviricota</taxon>
        <taxon>Caudoviricetes</taxon>
        <taxon>Takahashivirus</taxon>
        <taxon>Bacillus phage PBS1</taxon>
    </lineage>
</organism>
<gene>
    <name evidence="1" type="ORF">AR9_g169</name>
</gene>
<accession>A0A172JI71</accession>
<sequence>MICEKEREITVEERIRNVRKLNVSREVLEEMVKRHYRKVPVDLILKNTFMVPLYTEALPKCIIYRKDRYPKNRYVGLKETIKKQHFQMYHIISNIKEEERTVAEQQFLNYIDSKDFYSLQMKLLTIFISTSAMTNPNTNYLQNFSNSVLKVINKIKNERKIEFIGQAETKFNFYFSDHFQFDRMIHRGIPYHNLEMALTPIVQFENYNKFKKGTVIASQLNLGDTEISPIILVGVTKNEDKEIEFTIITVLYNQDKNYVIKDCDDFICRYYHEEQKRYRSINYKSNKKVFRKYFPTIKVVDEEEGIY</sequence>
<evidence type="ECO:0000313" key="2">
    <source>
        <dbReference type="Proteomes" id="UP000202618"/>
    </source>
</evidence>
<name>A0A172JI71_BPPB1</name>
<dbReference type="GeneID" id="29058887"/>
<reference evidence="1 2" key="1">
    <citation type="journal article" date="2016" name="Virology">
        <title>The genome of AR9, a giant transducing Bacillus phage encoding two multisubunit RNA polymerases.</title>
        <authorList>
            <person name="Lavysh D."/>
            <person name="Sokolova M."/>
            <person name="Minakhin L."/>
            <person name="Yakunina M."/>
            <person name="Artamonova T."/>
            <person name="Kozyavkin S."/>
            <person name="Makarova K.S."/>
            <person name="Koonin E.V."/>
            <person name="Severinov K."/>
        </authorList>
    </citation>
    <scope>NUCLEOTIDE SEQUENCE [LARGE SCALE GENOMIC DNA]</scope>
</reference>
<dbReference type="EMBL" id="KU878088">
    <property type="protein sequence ID" value="AMS01253.1"/>
    <property type="molecule type" value="Genomic_DNA"/>
</dbReference>
<dbReference type="Proteomes" id="UP000202618">
    <property type="component" value="Segment"/>
</dbReference>
<dbReference type="RefSeq" id="YP_009283073.1">
    <property type="nucleotide sequence ID" value="NC_031039.1"/>
</dbReference>
<protein>
    <submittedName>
        <fullName evidence="1">Uncharacterized protein</fullName>
    </submittedName>
</protein>